<proteinExistence type="predicted"/>
<keyword evidence="2" id="KW-1185">Reference proteome</keyword>
<organism evidence="1 2">
    <name type="scientific">Anaerococcus lactolyticus ATCC 51172</name>
    <dbReference type="NCBI Taxonomy" id="525254"/>
    <lineage>
        <taxon>Bacteria</taxon>
        <taxon>Bacillati</taxon>
        <taxon>Bacillota</taxon>
        <taxon>Tissierellia</taxon>
        <taxon>Tissierellales</taxon>
        <taxon>Peptoniphilaceae</taxon>
        <taxon>Anaerococcus</taxon>
    </lineage>
</organism>
<comment type="caution">
    <text evidence="1">The sequence shown here is derived from an EMBL/GenBank/DDBJ whole genome shotgun (WGS) entry which is preliminary data.</text>
</comment>
<evidence type="ECO:0000313" key="1">
    <source>
        <dbReference type="EMBL" id="EEI86171.1"/>
    </source>
</evidence>
<dbReference type="STRING" id="525254.HMPREF0072_1326"/>
<gene>
    <name evidence="1" type="ORF">HMPREF0072_1326</name>
</gene>
<dbReference type="HOGENOM" id="CLU_2393436_0_0_9"/>
<name>C2BG56_9FIRM</name>
<dbReference type="Proteomes" id="UP000005984">
    <property type="component" value="Unassembled WGS sequence"/>
</dbReference>
<accession>C2BG56</accession>
<evidence type="ECO:0000313" key="2">
    <source>
        <dbReference type="Proteomes" id="UP000005984"/>
    </source>
</evidence>
<dbReference type="EMBL" id="ABYO01000214">
    <property type="protein sequence ID" value="EEI86171.1"/>
    <property type="molecule type" value="Genomic_DNA"/>
</dbReference>
<protein>
    <submittedName>
        <fullName evidence="1">Uncharacterized protein</fullName>
    </submittedName>
</protein>
<dbReference type="AlphaFoldDB" id="C2BG56"/>
<dbReference type="RefSeq" id="WP_004829152.1">
    <property type="nucleotide sequence ID" value="NZ_GG666049.1"/>
</dbReference>
<sequence length="93" mass="11181">MITSITIASTRDKEKEVESFFYKLFKEKDKDKKKFTYIKLIQRRGDTAHIHYVVNDDLGLDEEEMKKNSFINFIVINKEDKAIPDYCLFKYLF</sequence>
<reference evidence="1 2" key="1">
    <citation type="submission" date="2008-10" db="EMBL/GenBank/DDBJ databases">
        <authorList>
            <person name="Qin X."/>
            <person name="Bachman B."/>
            <person name="Battles P."/>
            <person name="Bell A."/>
            <person name="Bess C."/>
            <person name="Bickham C."/>
            <person name="Chaboub L."/>
            <person name="Chen D."/>
            <person name="Coyle M."/>
            <person name="Deiros D.R."/>
            <person name="Dinh H."/>
            <person name="Forbes L."/>
            <person name="Fowler G."/>
            <person name="Francisco L."/>
            <person name="Fu Q."/>
            <person name="Gubbala S."/>
            <person name="Hale W."/>
            <person name="Han Y."/>
            <person name="Hemphill L."/>
            <person name="Highlander S.K."/>
            <person name="Hirani K."/>
            <person name="Hogues M."/>
            <person name="Jackson L."/>
            <person name="Jakkamsetti A."/>
            <person name="Javaid M."/>
            <person name="Jiang H."/>
            <person name="Korchina V."/>
            <person name="Kovar C."/>
            <person name="Lara F."/>
            <person name="Lee S."/>
            <person name="Mata R."/>
            <person name="Mathew T."/>
            <person name="Moen C."/>
            <person name="Morales K."/>
            <person name="Munidasa M."/>
            <person name="Nazareth L."/>
            <person name="Ngo R."/>
            <person name="Nguyen L."/>
            <person name="Okwuonu G."/>
            <person name="Ongeri F."/>
            <person name="Patil S."/>
            <person name="Petrosino J."/>
            <person name="Pham C."/>
            <person name="Pham P."/>
            <person name="Pu L.-L."/>
            <person name="Puazo M."/>
            <person name="Raj R."/>
            <person name="Reid J."/>
            <person name="Rouhana J."/>
            <person name="Saada N."/>
            <person name="Shang Y."/>
            <person name="Simmons D."/>
            <person name="Thornton R."/>
            <person name="Warren J."/>
            <person name="Weissenberger G."/>
            <person name="Zhang J."/>
            <person name="Zhang L."/>
            <person name="Zhou C."/>
            <person name="Zhu D."/>
            <person name="Muzny D."/>
            <person name="Worley K."/>
            <person name="Gibbs R."/>
        </authorList>
    </citation>
    <scope>NUCLEOTIDE SEQUENCE [LARGE SCALE GENOMIC DNA]</scope>
    <source>
        <strain evidence="1 2">ATCC 51172</strain>
    </source>
</reference>